<feature type="compositionally biased region" description="Basic residues" evidence="5">
    <location>
        <begin position="1"/>
        <end position="15"/>
    </location>
</feature>
<dbReference type="SUPFAM" id="SSF55315">
    <property type="entry name" value="L30e-like"/>
    <property type="match status" value="1"/>
</dbReference>
<dbReference type="GO" id="GO:0003723">
    <property type="term" value="F:RNA binding"/>
    <property type="evidence" value="ECO:0007669"/>
    <property type="project" value="UniProtKB-UniRule"/>
</dbReference>
<feature type="compositionally biased region" description="Basic and acidic residues" evidence="5">
    <location>
        <begin position="110"/>
        <end position="135"/>
    </location>
</feature>
<comment type="similarity">
    <text evidence="1 4">Belongs to the eukaryotic ribosomal protein eL8 family.</text>
</comment>
<dbReference type="EMBL" id="LR900678">
    <property type="protein sequence ID" value="CAD7246534.1"/>
    <property type="molecule type" value="Genomic_DNA"/>
</dbReference>
<keyword evidence="2 4" id="KW-0689">Ribosomal protein</keyword>
<feature type="domain" description="Ribosomal protein eL8/eL30/eS12/Gadd45" evidence="6">
    <location>
        <begin position="137"/>
        <end position="223"/>
    </location>
</feature>
<dbReference type="InterPro" id="IPR029064">
    <property type="entry name" value="Ribosomal_eL30-like_sf"/>
</dbReference>
<sequence>MVQKKVKGKKGKKKIAAAPLPMSKKPELKKTVNPLFEKRPKNFGIGQDIQPKRDLTRFVKWPRYIRLQRQRTVLTNRLKIPPPINQFTQALDRQTAVSLFKLLDKYRPETKQARKQRLREQAEARAKGGQEDKPTRRPVVRQGCNTVTSLVEQKKAQLVVIAHDVDPVEVSLDLENLVLFLPALCRKMGVPYCIVKGKARLGQVVHRKTCTSLAFTQVNPEDRTLLNKVVEAVKTNFNDRFDEIRRHWGGGQIGNKSAAKIAKLEKAKAKEIAQKVG</sequence>
<dbReference type="EMBL" id="CAJPEV010001161">
    <property type="protein sequence ID" value="CAG0891098.1"/>
    <property type="molecule type" value="Genomic_DNA"/>
</dbReference>
<dbReference type="InterPro" id="IPR018492">
    <property type="entry name" value="Ribosomal_eL8/Nhp2"/>
</dbReference>
<dbReference type="InterPro" id="IPR050257">
    <property type="entry name" value="eL8/uL1-like"/>
</dbReference>
<dbReference type="InterPro" id="IPR004038">
    <property type="entry name" value="Ribosomal_eL8/eL30/eS12/Gad45"/>
</dbReference>
<evidence type="ECO:0000313" key="7">
    <source>
        <dbReference type="EMBL" id="CAD7246534.1"/>
    </source>
</evidence>
<proteinExistence type="inferred from homology"/>
<gene>
    <name evidence="7" type="ORF">DSTB1V02_LOCUS6382</name>
</gene>
<accession>A0A7R9A365</accession>
<keyword evidence="8" id="KW-1185">Reference proteome</keyword>
<name>A0A7R9A365_9CRUS</name>
<dbReference type="AlphaFoldDB" id="A0A7R9A365"/>
<dbReference type="InterPro" id="IPR001921">
    <property type="entry name" value="Ribosomal_eL8_euk"/>
</dbReference>
<feature type="region of interest" description="Disordered" evidence="5">
    <location>
        <begin position="110"/>
        <end position="137"/>
    </location>
</feature>
<dbReference type="GO" id="GO:0042254">
    <property type="term" value="P:ribosome biogenesis"/>
    <property type="evidence" value="ECO:0007669"/>
    <property type="project" value="InterPro"/>
</dbReference>
<evidence type="ECO:0000256" key="2">
    <source>
        <dbReference type="ARBA" id="ARBA00022980"/>
    </source>
</evidence>
<reference evidence="7" key="1">
    <citation type="submission" date="2020-11" db="EMBL/GenBank/DDBJ databases">
        <authorList>
            <person name="Tran Van P."/>
        </authorList>
    </citation>
    <scope>NUCLEOTIDE SEQUENCE</scope>
</reference>
<organism evidence="7">
    <name type="scientific">Darwinula stevensoni</name>
    <dbReference type="NCBI Taxonomy" id="69355"/>
    <lineage>
        <taxon>Eukaryota</taxon>
        <taxon>Metazoa</taxon>
        <taxon>Ecdysozoa</taxon>
        <taxon>Arthropoda</taxon>
        <taxon>Crustacea</taxon>
        <taxon>Oligostraca</taxon>
        <taxon>Ostracoda</taxon>
        <taxon>Podocopa</taxon>
        <taxon>Podocopida</taxon>
        <taxon>Darwinulocopina</taxon>
        <taxon>Darwinuloidea</taxon>
        <taxon>Darwinulidae</taxon>
        <taxon>Darwinula</taxon>
    </lineage>
</organism>
<keyword evidence="3 4" id="KW-0687">Ribonucleoprotein</keyword>
<dbReference type="PROSITE" id="PS01082">
    <property type="entry name" value="RIBOSOMAL_L7AE"/>
    <property type="match status" value="1"/>
</dbReference>
<dbReference type="PRINTS" id="PR00881">
    <property type="entry name" value="L7ARS6FAMILY"/>
</dbReference>
<dbReference type="GO" id="GO:0022625">
    <property type="term" value="C:cytosolic large ribosomal subunit"/>
    <property type="evidence" value="ECO:0007669"/>
    <property type="project" value="UniProtKB-UniRule"/>
</dbReference>
<protein>
    <recommendedName>
        <fullName evidence="4">60S ribosomal protein L7a</fullName>
    </recommendedName>
</protein>
<evidence type="ECO:0000256" key="3">
    <source>
        <dbReference type="ARBA" id="ARBA00023274"/>
    </source>
</evidence>
<dbReference type="FunFam" id="3.30.1330.30:FF:000003">
    <property type="entry name" value="60S ribosomal protein L7a"/>
    <property type="match status" value="1"/>
</dbReference>
<dbReference type="Pfam" id="PF01248">
    <property type="entry name" value="Ribosomal_L7Ae"/>
    <property type="match status" value="1"/>
</dbReference>
<dbReference type="InterPro" id="IPR004037">
    <property type="entry name" value="Ribosomal_eL8-like_CS"/>
</dbReference>
<feature type="region of interest" description="Disordered" evidence="5">
    <location>
        <begin position="1"/>
        <end position="27"/>
    </location>
</feature>
<evidence type="ECO:0000256" key="5">
    <source>
        <dbReference type="SAM" id="MobiDB-lite"/>
    </source>
</evidence>
<dbReference type="Gene3D" id="3.30.1330.30">
    <property type="match status" value="1"/>
</dbReference>
<evidence type="ECO:0000313" key="8">
    <source>
        <dbReference type="Proteomes" id="UP000677054"/>
    </source>
</evidence>
<dbReference type="PRINTS" id="PR00882">
    <property type="entry name" value="RIBOSOMALL7A"/>
</dbReference>
<dbReference type="Proteomes" id="UP000677054">
    <property type="component" value="Unassembled WGS sequence"/>
</dbReference>
<comment type="function">
    <text evidence="4">Component of the ribosome.</text>
</comment>
<evidence type="ECO:0000256" key="4">
    <source>
        <dbReference type="RuleBase" id="RU367042"/>
    </source>
</evidence>
<evidence type="ECO:0000256" key="1">
    <source>
        <dbReference type="ARBA" id="ARBA00007337"/>
    </source>
</evidence>
<evidence type="ECO:0000259" key="6">
    <source>
        <dbReference type="Pfam" id="PF01248"/>
    </source>
</evidence>
<dbReference type="PANTHER" id="PTHR23105">
    <property type="entry name" value="RIBOSOMAL PROTEIN L7AE FAMILY MEMBER"/>
    <property type="match status" value="1"/>
</dbReference>
<dbReference type="OrthoDB" id="29563at2759"/>